<evidence type="ECO:0000313" key="8">
    <source>
        <dbReference type="EMBL" id="MBB5130683.1"/>
    </source>
</evidence>
<dbReference type="InterPro" id="IPR009057">
    <property type="entry name" value="Homeodomain-like_sf"/>
</dbReference>
<reference evidence="8 9" key="1">
    <citation type="submission" date="2020-08" db="EMBL/GenBank/DDBJ databases">
        <title>Genomic Encyclopedia of Type Strains, Phase IV (KMG-IV): sequencing the most valuable type-strain genomes for metagenomic binning, comparative biology and taxonomic classification.</title>
        <authorList>
            <person name="Goeker M."/>
        </authorList>
    </citation>
    <scope>NUCLEOTIDE SEQUENCE [LARGE SCALE GENOMIC DNA]</scope>
    <source>
        <strain evidence="8 9">DSM 45615</strain>
    </source>
</reference>
<feature type="region of interest" description="Disordered" evidence="6">
    <location>
        <begin position="196"/>
        <end position="215"/>
    </location>
</feature>
<dbReference type="EMBL" id="JACHGN010000001">
    <property type="protein sequence ID" value="MBB5130683.1"/>
    <property type="molecule type" value="Genomic_DNA"/>
</dbReference>
<evidence type="ECO:0000256" key="1">
    <source>
        <dbReference type="ARBA" id="ARBA00022491"/>
    </source>
</evidence>
<evidence type="ECO:0000313" key="9">
    <source>
        <dbReference type="Proteomes" id="UP000578449"/>
    </source>
</evidence>
<dbReference type="RefSeq" id="WP_185047538.1">
    <property type="nucleotide sequence ID" value="NZ_BAABIX010000006.1"/>
</dbReference>
<comment type="caution">
    <text evidence="8">The sequence shown here is derived from an EMBL/GenBank/DDBJ whole genome shotgun (WGS) entry which is preliminary data.</text>
</comment>
<evidence type="ECO:0000256" key="6">
    <source>
        <dbReference type="SAM" id="MobiDB-lite"/>
    </source>
</evidence>
<dbReference type="Pfam" id="PF13977">
    <property type="entry name" value="TetR_C_6"/>
    <property type="match status" value="1"/>
</dbReference>
<feature type="compositionally biased region" description="Basic and acidic residues" evidence="6">
    <location>
        <begin position="202"/>
        <end position="215"/>
    </location>
</feature>
<organism evidence="8 9">
    <name type="scientific">Thermocatellispora tengchongensis</name>
    <dbReference type="NCBI Taxonomy" id="1073253"/>
    <lineage>
        <taxon>Bacteria</taxon>
        <taxon>Bacillati</taxon>
        <taxon>Actinomycetota</taxon>
        <taxon>Actinomycetes</taxon>
        <taxon>Streptosporangiales</taxon>
        <taxon>Streptosporangiaceae</taxon>
        <taxon>Thermocatellispora</taxon>
    </lineage>
</organism>
<dbReference type="InterPro" id="IPR036271">
    <property type="entry name" value="Tet_transcr_reg_TetR-rel_C_sf"/>
</dbReference>
<dbReference type="GO" id="GO:0003700">
    <property type="term" value="F:DNA-binding transcription factor activity"/>
    <property type="evidence" value="ECO:0007669"/>
    <property type="project" value="TreeGrafter"/>
</dbReference>
<evidence type="ECO:0000256" key="4">
    <source>
        <dbReference type="ARBA" id="ARBA00023163"/>
    </source>
</evidence>
<dbReference type="PRINTS" id="PR00455">
    <property type="entry name" value="HTHTETR"/>
</dbReference>
<dbReference type="InterPro" id="IPR050109">
    <property type="entry name" value="HTH-type_TetR-like_transc_reg"/>
</dbReference>
<evidence type="ECO:0000256" key="5">
    <source>
        <dbReference type="PROSITE-ProRule" id="PRU00335"/>
    </source>
</evidence>
<proteinExistence type="predicted"/>
<dbReference type="PANTHER" id="PTHR30055">
    <property type="entry name" value="HTH-TYPE TRANSCRIPTIONAL REGULATOR RUTR"/>
    <property type="match status" value="1"/>
</dbReference>
<dbReference type="Gene3D" id="1.10.357.10">
    <property type="entry name" value="Tetracycline Repressor, domain 2"/>
    <property type="match status" value="1"/>
</dbReference>
<dbReference type="SUPFAM" id="SSF48498">
    <property type="entry name" value="Tetracyclin repressor-like, C-terminal domain"/>
    <property type="match status" value="1"/>
</dbReference>
<dbReference type="PROSITE" id="PS50977">
    <property type="entry name" value="HTH_TETR_2"/>
    <property type="match status" value="1"/>
</dbReference>
<gene>
    <name evidence="8" type="ORF">HNP84_000371</name>
</gene>
<dbReference type="PANTHER" id="PTHR30055:SF234">
    <property type="entry name" value="HTH-TYPE TRANSCRIPTIONAL REGULATOR BETI"/>
    <property type="match status" value="1"/>
</dbReference>
<keyword evidence="4" id="KW-0804">Transcription</keyword>
<dbReference type="InterPro" id="IPR001647">
    <property type="entry name" value="HTH_TetR"/>
</dbReference>
<feature type="DNA-binding region" description="H-T-H motif" evidence="5">
    <location>
        <begin position="31"/>
        <end position="50"/>
    </location>
</feature>
<dbReference type="AlphaFoldDB" id="A0A840NYB1"/>
<dbReference type="Proteomes" id="UP000578449">
    <property type="component" value="Unassembled WGS sequence"/>
</dbReference>
<protein>
    <submittedName>
        <fullName evidence="8">AcrR family transcriptional regulator</fullName>
    </submittedName>
</protein>
<evidence type="ECO:0000256" key="3">
    <source>
        <dbReference type="ARBA" id="ARBA00023125"/>
    </source>
</evidence>
<dbReference type="SUPFAM" id="SSF46689">
    <property type="entry name" value="Homeodomain-like"/>
    <property type="match status" value="1"/>
</dbReference>
<keyword evidence="9" id="KW-1185">Reference proteome</keyword>
<keyword evidence="3 5" id="KW-0238">DNA-binding</keyword>
<dbReference type="InterPro" id="IPR039538">
    <property type="entry name" value="BetI_C"/>
</dbReference>
<sequence>MATNSDYEGRRRSLLEALMAIACERGLDEVSVREVASEAGVSPAKVQYYFRTKDEMLVAAFSHVEAILTGRAGHGSTARGVAHYLREHLAAWLPTDAEGTALARVWIAFLARAVVVDELAAIEVRHRNGLHHDVAALIDHGVETGEFAPDVDSRLEATLLLALVDGLVVRMLSDPGGFDAQQALHALDAHLDVRPRRRRHQQQQEHERKPVKAGV</sequence>
<dbReference type="GO" id="GO:0000976">
    <property type="term" value="F:transcription cis-regulatory region binding"/>
    <property type="evidence" value="ECO:0007669"/>
    <property type="project" value="TreeGrafter"/>
</dbReference>
<keyword evidence="1" id="KW-0678">Repressor</keyword>
<evidence type="ECO:0000256" key="2">
    <source>
        <dbReference type="ARBA" id="ARBA00023015"/>
    </source>
</evidence>
<accession>A0A840NYB1</accession>
<name>A0A840NYB1_9ACTN</name>
<keyword evidence="2" id="KW-0805">Transcription regulation</keyword>
<evidence type="ECO:0000259" key="7">
    <source>
        <dbReference type="PROSITE" id="PS50977"/>
    </source>
</evidence>
<dbReference type="Pfam" id="PF00440">
    <property type="entry name" value="TetR_N"/>
    <property type="match status" value="1"/>
</dbReference>
<feature type="domain" description="HTH tetR-type" evidence="7">
    <location>
        <begin position="8"/>
        <end position="68"/>
    </location>
</feature>